<dbReference type="EMBL" id="JAGSHT010000010">
    <property type="protein sequence ID" value="MBZ2196692.1"/>
    <property type="molecule type" value="Genomic_DNA"/>
</dbReference>
<dbReference type="PRINTS" id="PR00411">
    <property type="entry name" value="PNDRDTASEI"/>
</dbReference>
<keyword evidence="2" id="KW-0285">Flavoprotein</keyword>
<dbReference type="InterPro" id="IPR050446">
    <property type="entry name" value="FAD-oxidoreductase/Apoptosis"/>
</dbReference>
<comment type="caution">
    <text evidence="7">The sequence shown here is derived from an EMBL/GenBank/DDBJ whole genome shotgun (WGS) entry which is preliminary data.</text>
</comment>
<dbReference type="InterPro" id="IPR028202">
    <property type="entry name" value="Reductase_C"/>
</dbReference>
<evidence type="ECO:0000313" key="7">
    <source>
        <dbReference type="EMBL" id="MBZ2196692.1"/>
    </source>
</evidence>
<dbReference type="InterPro" id="IPR023753">
    <property type="entry name" value="FAD/NAD-binding_dom"/>
</dbReference>
<dbReference type="Proteomes" id="UP000826651">
    <property type="component" value="Unassembled WGS sequence"/>
</dbReference>
<reference evidence="7 8" key="1">
    <citation type="submission" date="2021-04" db="EMBL/GenBank/DDBJ databases">
        <title>Ruania sp. nov., isolated from sandy soil of mangrove forest.</title>
        <authorList>
            <person name="Ge X."/>
            <person name="Huang R."/>
            <person name="Liu W."/>
        </authorList>
    </citation>
    <scope>NUCLEOTIDE SEQUENCE [LARGE SCALE GENOMIC DNA]</scope>
    <source>
        <strain evidence="7 8">N2-46</strain>
    </source>
</reference>
<evidence type="ECO:0000256" key="3">
    <source>
        <dbReference type="ARBA" id="ARBA00022827"/>
    </source>
</evidence>
<evidence type="ECO:0000256" key="2">
    <source>
        <dbReference type="ARBA" id="ARBA00022630"/>
    </source>
</evidence>
<accession>A0ABS7S9A2</accession>
<keyword evidence="3" id="KW-0274">FAD</keyword>
<dbReference type="Pfam" id="PF07992">
    <property type="entry name" value="Pyr_redox_2"/>
    <property type="match status" value="1"/>
</dbReference>
<dbReference type="SUPFAM" id="SSF55424">
    <property type="entry name" value="FAD/NAD-linked reductases, dimerisation (C-terminal) domain"/>
    <property type="match status" value="1"/>
</dbReference>
<dbReference type="PANTHER" id="PTHR43557">
    <property type="entry name" value="APOPTOSIS-INDUCING FACTOR 1"/>
    <property type="match status" value="1"/>
</dbReference>
<dbReference type="InterPro" id="IPR036188">
    <property type="entry name" value="FAD/NAD-bd_sf"/>
</dbReference>
<dbReference type="Gene3D" id="3.30.390.30">
    <property type="match status" value="1"/>
</dbReference>
<keyword evidence="8" id="KW-1185">Reference proteome</keyword>
<feature type="domain" description="FAD/NAD(P)-binding" evidence="5">
    <location>
        <begin position="6"/>
        <end position="309"/>
    </location>
</feature>
<gene>
    <name evidence="7" type="ORF">KCQ71_11045</name>
</gene>
<dbReference type="PANTHER" id="PTHR43557:SF2">
    <property type="entry name" value="RIESKE DOMAIN-CONTAINING PROTEIN-RELATED"/>
    <property type="match status" value="1"/>
</dbReference>
<protein>
    <submittedName>
        <fullName evidence="7">FAD-dependent oxidoreductase</fullName>
    </submittedName>
</protein>
<evidence type="ECO:0000259" key="5">
    <source>
        <dbReference type="Pfam" id="PF07992"/>
    </source>
</evidence>
<proteinExistence type="predicted"/>
<name>A0ABS7S9A2_9MICO</name>
<dbReference type="Gene3D" id="3.50.50.60">
    <property type="entry name" value="FAD/NAD(P)-binding domain"/>
    <property type="match status" value="2"/>
</dbReference>
<comment type="cofactor">
    <cofactor evidence="1">
        <name>FAD</name>
        <dbReference type="ChEBI" id="CHEBI:57692"/>
    </cofactor>
</comment>
<keyword evidence="4" id="KW-0560">Oxidoreductase</keyword>
<dbReference type="Pfam" id="PF14759">
    <property type="entry name" value="Reductase_C"/>
    <property type="match status" value="1"/>
</dbReference>
<evidence type="ECO:0000256" key="4">
    <source>
        <dbReference type="ARBA" id="ARBA00023002"/>
    </source>
</evidence>
<evidence type="ECO:0000256" key="1">
    <source>
        <dbReference type="ARBA" id="ARBA00001974"/>
    </source>
</evidence>
<feature type="domain" description="Reductase C-terminal" evidence="6">
    <location>
        <begin position="328"/>
        <end position="416"/>
    </location>
</feature>
<dbReference type="PRINTS" id="PR00368">
    <property type="entry name" value="FADPNR"/>
</dbReference>
<evidence type="ECO:0000259" key="6">
    <source>
        <dbReference type="Pfam" id="PF14759"/>
    </source>
</evidence>
<dbReference type="RefSeq" id="WP_223405773.1">
    <property type="nucleotide sequence ID" value="NZ_JAGSHT010000010.1"/>
</dbReference>
<dbReference type="SUPFAM" id="SSF51905">
    <property type="entry name" value="FAD/NAD(P)-binding domain"/>
    <property type="match status" value="2"/>
</dbReference>
<organism evidence="7 8">
    <name type="scientific">Occultella gossypii</name>
    <dbReference type="NCBI Taxonomy" id="2800820"/>
    <lineage>
        <taxon>Bacteria</taxon>
        <taxon>Bacillati</taxon>
        <taxon>Actinomycetota</taxon>
        <taxon>Actinomycetes</taxon>
        <taxon>Micrococcales</taxon>
        <taxon>Ruaniaceae</taxon>
        <taxon>Occultella</taxon>
    </lineage>
</organism>
<evidence type="ECO:0000313" key="8">
    <source>
        <dbReference type="Proteomes" id="UP000826651"/>
    </source>
</evidence>
<sequence length="417" mass="43919">MAEQTFVIIGGGLAGATAATTLREQGFTGRVVLFAGEDEVPYIRPPLSKEFLAGSADRAEPQVHPEPWYAENSVELRRGTPVRELRPAAHEVLLDDGETLGYDKVLLATGASSRRLRGEAYPDLRGVYYLRTFAESEALRAALADGGRRVVIVGAGWIGLEVAAAARGYGNEVTVLGREDVPLEPALGAELGAYFGALHARNGVDVRMQVEVAGFEGESDVTGVRLADGEVVGADVVVVGVGAVPNTELAQAAGLRVEGGVVVDAALRAEGDADGLADVFAAGDVASAFHPVLGKHLHVDHWANAERQGAAAARSMLGQDLSFDRVPYFYTDQFDLGMEFSGYGDLMSGSRVVYRGDVGGGEFIAFWVTGPDNDARVVAGMNVNVWDVNEQIDALIASGRGVDVARLADPDVAIADL</sequence>
<dbReference type="InterPro" id="IPR016156">
    <property type="entry name" value="FAD/NAD-linked_Rdtase_dimer_sf"/>
</dbReference>